<feature type="compositionally biased region" description="Low complexity" evidence="5">
    <location>
        <begin position="133"/>
        <end position="157"/>
    </location>
</feature>
<accession>A0AAQ3U6U7</accession>
<name>A0AAQ3U6U7_PASNO</name>
<evidence type="ECO:0000256" key="4">
    <source>
        <dbReference type="ARBA" id="ARBA00023180"/>
    </source>
</evidence>
<protein>
    <recommendedName>
        <fullName evidence="8">Bifunctional inhibitor/plant lipid transfer protein/seed storage helical domain-containing protein</fullName>
    </recommendedName>
</protein>
<evidence type="ECO:0000256" key="1">
    <source>
        <dbReference type="ARBA" id="ARBA00009748"/>
    </source>
</evidence>
<comment type="similarity">
    <text evidence="1">Belongs to the plant LTP family.</text>
</comment>
<evidence type="ECO:0000256" key="7">
    <source>
        <dbReference type="SAM" id="SignalP"/>
    </source>
</evidence>
<reference evidence="9 10" key="1">
    <citation type="submission" date="2024-02" db="EMBL/GenBank/DDBJ databases">
        <title>High-quality chromosome-scale genome assembly of Pensacola bahiagrass (Paspalum notatum Flugge var. saurae).</title>
        <authorList>
            <person name="Vega J.M."/>
            <person name="Podio M."/>
            <person name="Orjuela J."/>
            <person name="Siena L.A."/>
            <person name="Pessino S.C."/>
            <person name="Combes M.C."/>
            <person name="Mariac C."/>
            <person name="Albertini E."/>
            <person name="Pupilli F."/>
            <person name="Ortiz J.P.A."/>
            <person name="Leblanc O."/>
        </authorList>
    </citation>
    <scope>NUCLEOTIDE SEQUENCE [LARGE SCALE GENOMIC DNA]</scope>
    <source>
        <strain evidence="9">R1</strain>
        <tissue evidence="9">Leaf</tissue>
    </source>
</reference>
<feature type="region of interest" description="Disordered" evidence="5">
    <location>
        <begin position="110"/>
        <end position="160"/>
    </location>
</feature>
<dbReference type="InterPro" id="IPR043325">
    <property type="entry name" value="LTSS"/>
</dbReference>
<evidence type="ECO:0000313" key="10">
    <source>
        <dbReference type="Proteomes" id="UP001341281"/>
    </source>
</evidence>
<evidence type="ECO:0000256" key="2">
    <source>
        <dbReference type="ARBA" id="ARBA00022729"/>
    </source>
</evidence>
<feature type="signal peptide" evidence="7">
    <location>
        <begin position="1"/>
        <end position="22"/>
    </location>
</feature>
<evidence type="ECO:0000256" key="5">
    <source>
        <dbReference type="SAM" id="MobiDB-lite"/>
    </source>
</evidence>
<keyword evidence="3" id="KW-1015">Disulfide bond</keyword>
<evidence type="ECO:0000256" key="6">
    <source>
        <dbReference type="SAM" id="Phobius"/>
    </source>
</evidence>
<evidence type="ECO:0000259" key="8">
    <source>
        <dbReference type="SMART" id="SM00499"/>
    </source>
</evidence>
<keyword evidence="10" id="KW-1185">Reference proteome</keyword>
<dbReference type="Proteomes" id="UP001341281">
    <property type="component" value="Chromosome 07"/>
</dbReference>
<feature type="domain" description="Bifunctional inhibitor/plant lipid transfer protein/seed storage helical" evidence="8">
    <location>
        <begin position="31"/>
        <end position="108"/>
    </location>
</feature>
<feature type="chain" id="PRO_5042975091" description="Bifunctional inhibitor/plant lipid transfer protein/seed storage helical domain-containing protein" evidence="7">
    <location>
        <begin position="23"/>
        <end position="193"/>
    </location>
</feature>
<dbReference type="InterPro" id="IPR016140">
    <property type="entry name" value="Bifunc_inhib/LTP/seed_store"/>
</dbReference>
<keyword evidence="6" id="KW-0812">Transmembrane</keyword>
<evidence type="ECO:0000256" key="3">
    <source>
        <dbReference type="ARBA" id="ARBA00023157"/>
    </source>
</evidence>
<dbReference type="SUPFAM" id="SSF47699">
    <property type="entry name" value="Bifunctional inhibitor/lipid-transfer protein/seed storage 2S albumin"/>
    <property type="match status" value="1"/>
</dbReference>
<sequence>MASAPTFFVALLLLVSAVGLHAVPQAGTSSCNTDLFRLVPCLPFIDGSAAAPADTCCANLGSMVHDEPQCLCQALSNPISTPVAVNMTRVMQLPRLCRLDLPSAAGACAGLLPHGPSPPPPPPAIPPRPRNNSTVASTPTPVTVTPTPMTPHVTPSPWVSSPTMPRYSRGSNVVVHGFSVAFGFVALVSVLAF</sequence>
<dbReference type="InterPro" id="IPR036312">
    <property type="entry name" value="Bifun_inhib/LTP/seed_sf"/>
</dbReference>
<keyword evidence="4" id="KW-0325">Glycoprotein</keyword>
<feature type="transmembrane region" description="Helical" evidence="6">
    <location>
        <begin position="173"/>
        <end position="192"/>
    </location>
</feature>
<dbReference type="PANTHER" id="PTHR33044">
    <property type="entry name" value="BIFUNCTIONAL INHIBITOR/LIPID-TRANSFER PROTEIN/SEED STORAGE 2S ALBUMIN SUPERFAMILY PROTEIN-RELATED"/>
    <property type="match status" value="1"/>
</dbReference>
<keyword evidence="6" id="KW-0472">Membrane</keyword>
<evidence type="ECO:0000313" key="9">
    <source>
        <dbReference type="EMBL" id="WVZ85969.1"/>
    </source>
</evidence>
<dbReference type="EMBL" id="CP144751">
    <property type="protein sequence ID" value="WVZ85969.1"/>
    <property type="molecule type" value="Genomic_DNA"/>
</dbReference>
<gene>
    <name evidence="9" type="ORF">U9M48_032822</name>
</gene>
<dbReference type="SMART" id="SM00499">
    <property type="entry name" value="AAI"/>
    <property type="match status" value="1"/>
</dbReference>
<dbReference type="AlphaFoldDB" id="A0AAQ3U6U7"/>
<keyword evidence="2 7" id="KW-0732">Signal</keyword>
<keyword evidence="6" id="KW-1133">Transmembrane helix</keyword>
<dbReference type="Gene3D" id="1.10.110.10">
    <property type="entry name" value="Plant lipid-transfer and hydrophobic proteins"/>
    <property type="match status" value="1"/>
</dbReference>
<dbReference type="Pfam" id="PF14368">
    <property type="entry name" value="LTP_2"/>
    <property type="match status" value="1"/>
</dbReference>
<organism evidence="9 10">
    <name type="scientific">Paspalum notatum var. saurae</name>
    <dbReference type="NCBI Taxonomy" id="547442"/>
    <lineage>
        <taxon>Eukaryota</taxon>
        <taxon>Viridiplantae</taxon>
        <taxon>Streptophyta</taxon>
        <taxon>Embryophyta</taxon>
        <taxon>Tracheophyta</taxon>
        <taxon>Spermatophyta</taxon>
        <taxon>Magnoliopsida</taxon>
        <taxon>Liliopsida</taxon>
        <taxon>Poales</taxon>
        <taxon>Poaceae</taxon>
        <taxon>PACMAD clade</taxon>
        <taxon>Panicoideae</taxon>
        <taxon>Andropogonodae</taxon>
        <taxon>Paspaleae</taxon>
        <taxon>Paspalinae</taxon>
        <taxon>Paspalum</taxon>
    </lineage>
</organism>
<dbReference type="CDD" id="cd00010">
    <property type="entry name" value="AAI_LTSS"/>
    <property type="match status" value="1"/>
</dbReference>
<proteinExistence type="inferred from homology"/>
<feature type="compositionally biased region" description="Pro residues" evidence="5">
    <location>
        <begin position="115"/>
        <end position="129"/>
    </location>
</feature>